<evidence type="ECO:0000313" key="4">
    <source>
        <dbReference type="EMBL" id="OWP77710.1"/>
    </source>
</evidence>
<dbReference type="Gene3D" id="3.40.50.10810">
    <property type="entry name" value="Tandem AAA-ATPase domain"/>
    <property type="match status" value="1"/>
</dbReference>
<dbReference type="SUPFAM" id="SSF52540">
    <property type="entry name" value="P-loop containing nucleoside triphosphate hydrolases"/>
    <property type="match status" value="2"/>
</dbReference>
<gene>
    <name evidence="4" type="ORF">BWK62_07100</name>
</gene>
<accession>A0A2D0AHX7</accession>
<evidence type="ECO:0008006" key="6">
    <source>
        <dbReference type="Google" id="ProtNLM"/>
    </source>
</evidence>
<dbReference type="InterPro" id="IPR001650">
    <property type="entry name" value="Helicase_C-like"/>
</dbReference>
<dbReference type="SMART" id="SM00490">
    <property type="entry name" value="HELICc"/>
    <property type="match status" value="1"/>
</dbReference>
<organism evidence="4 5">
    <name type="scientific">Flavobacterium columnare</name>
    <dbReference type="NCBI Taxonomy" id="996"/>
    <lineage>
        <taxon>Bacteria</taxon>
        <taxon>Pseudomonadati</taxon>
        <taxon>Bacteroidota</taxon>
        <taxon>Flavobacteriia</taxon>
        <taxon>Flavobacteriales</taxon>
        <taxon>Flavobacteriaceae</taxon>
        <taxon>Flavobacterium</taxon>
    </lineage>
</organism>
<feature type="domain" description="Helicase ATP-binding" evidence="2">
    <location>
        <begin position="496"/>
        <end position="677"/>
    </location>
</feature>
<dbReference type="Gene3D" id="3.40.50.300">
    <property type="entry name" value="P-loop containing nucleotide triphosphate hydrolases"/>
    <property type="match status" value="1"/>
</dbReference>
<dbReference type="InterPro" id="IPR014001">
    <property type="entry name" value="Helicase_ATP-bd"/>
</dbReference>
<keyword evidence="1" id="KW-0378">Hydrolase</keyword>
<sequence>MSFSLALDLSWNQLEDRWVPFLYLINTSQLPLYVFKNANEETLKSISKELTPEEKKLWLLVLDLKTENILKKLTKNKKITSLSLLKEDRTLKTILQEYLNRKLGAILDSIKKIEIPLSVNLNSKKEFYLHQVYLTDKIMPAQLHFSKNEEGVVYTLTLLDNGKKIHPQQHNINILNQFPCWIVFNKELTLIPDIDGLKLKPFLKNQSVHIPKRMEIEYFKKFINDIVKKVSVETEGFTIHTFDQIASYNVKASHDFLSKQFFVQILFDYNGYVFSSNTDKKQHSFIAFETDDTVKVIQFKRNLSEESVIEKKLVDFGFEKNREGNFYLPNSSDELASVEFILHHLEAMQTAGFVLDDFFVDHKKVQLQKSVLSLQSTEQADWFDLKITISCGNHAFPFSDIISNIKSGNQWFLLSDNTYFIIPAEWMKRYSNLVQFGTKQADGSIALPKSHFQNLNLDHVVLETEKNIKKTLQYTSSSLLKATLRPYQIQGVQWLLNHYANGVGACLADDMGLGKTLQTLALLIAVQENEQFQESSQTSELDLFSNSKLEASESLKALVVVPSSLVFNWYNEAKKFAPHFKCIKYIGTERKLLTKKISRYDLIFTSFSVLSRDSALLEKIPFHYLIVDESQQIKNRNSKIFKVLTSLQAEHKVSLSGTPIENSLADLWSQMQFINPSILGEFPFFDQYFKKPIEKYKDESKINELKNIINPYILRRTKTEVLKDLPDLIEQVVYCQMDEEQEKQYEEEKSKARNYLLKLEDTPSILHVLNVLMKLRQWSNHPKLVDPSLQMTSGKFYDVTGYLDTLTKAKSKTLIFSSFVSHLSIYEDWCTQNNIRFCSLTGSTSTEERENSVKQFQTDQDTLFFFISLKAGGVGLNLTKASYIILLDPWWNPFAEKQAIARAHRIGQENKVNVVRFITQNTIEEKILQLQQNKKELSDSIIDESTIPESVAQNLAYLLQ</sequence>
<proteinExistence type="predicted"/>
<protein>
    <recommendedName>
        <fullName evidence="6">Serine/threonine protein kinase</fullName>
    </recommendedName>
</protein>
<evidence type="ECO:0000259" key="2">
    <source>
        <dbReference type="PROSITE" id="PS51192"/>
    </source>
</evidence>
<dbReference type="AlphaFoldDB" id="A0A2D0AHX7"/>
<dbReference type="PROSITE" id="PS51192">
    <property type="entry name" value="HELICASE_ATP_BIND_1"/>
    <property type="match status" value="1"/>
</dbReference>
<dbReference type="InterPro" id="IPR049730">
    <property type="entry name" value="SNF2/RAD54-like_C"/>
</dbReference>
<dbReference type="Proteomes" id="UP000198034">
    <property type="component" value="Unassembled WGS sequence"/>
</dbReference>
<dbReference type="InterPro" id="IPR027417">
    <property type="entry name" value="P-loop_NTPase"/>
</dbReference>
<dbReference type="SMART" id="SM00487">
    <property type="entry name" value="DEXDc"/>
    <property type="match status" value="1"/>
</dbReference>
<dbReference type="CDD" id="cd18793">
    <property type="entry name" value="SF2_C_SNF"/>
    <property type="match status" value="1"/>
</dbReference>
<dbReference type="EMBL" id="MTCY01000015">
    <property type="protein sequence ID" value="OWP77710.1"/>
    <property type="molecule type" value="Genomic_DNA"/>
</dbReference>
<name>A0A2D0AHX7_9FLAO</name>
<evidence type="ECO:0000259" key="3">
    <source>
        <dbReference type="PROSITE" id="PS51194"/>
    </source>
</evidence>
<dbReference type="PROSITE" id="PS51194">
    <property type="entry name" value="HELICASE_CTER"/>
    <property type="match status" value="1"/>
</dbReference>
<dbReference type="GO" id="GO:0016787">
    <property type="term" value="F:hydrolase activity"/>
    <property type="evidence" value="ECO:0007669"/>
    <property type="project" value="UniProtKB-KW"/>
</dbReference>
<reference evidence="4 5" key="1">
    <citation type="journal article" date="2017" name="Infect. Genet. Evol.">
        <title>Comparative genome analysis of fish pathogen Flavobacterium columnare reveals extensive sequence diversity within the species.</title>
        <authorList>
            <person name="Kayansamruaj P."/>
            <person name="Dong H.T."/>
            <person name="Hirono I."/>
            <person name="Kondo H."/>
            <person name="Senapin S."/>
            <person name="Rodkhum C."/>
        </authorList>
    </citation>
    <scope>NUCLEOTIDE SEQUENCE [LARGE SCALE GENOMIC DNA]</scope>
    <source>
        <strain evidence="4 5">1214</strain>
    </source>
</reference>
<evidence type="ECO:0000313" key="5">
    <source>
        <dbReference type="Proteomes" id="UP000198034"/>
    </source>
</evidence>
<dbReference type="Pfam" id="PF00271">
    <property type="entry name" value="Helicase_C"/>
    <property type="match status" value="1"/>
</dbReference>
<dbReference type="Pfam" id="PF00176">
    <property type="entry name" value="SNF2-rel_dom"/>
    <property type="match status" value="1"/>
</dbReference>
<evidence type="ECO:0000256" key="1">
    <source>
        <dbReference type="ARBA" id="ARBA00022801"/>
    </source>
</evidence>
<dbReference type="GO" id="GO:0005524">
    <property type="term" value="F:ATP binding"/>
    <property type="evidence" value="ECO:0007669"/>
    <property type="project" value="InterPro"/>
</dbReference>
<dbReference type="InterPro" id="IPR000330">
    <property type="entry name" value="SNF2_N"/>
</dbReference>
<dbReference type="InterPro" id="IPR038718">
    <property type="entry name" value="SNF2-like_sf"/>
</dbReference>
<comment type="caution">
    <text evidence="4">The sequence shown here is derived from an EMBL/GenBank/DDBJ whole genome shotgun (WGS) entry which is preliminary data.</text>
</comment>
<dbReference type="PANTHER" id="PTHR10799">
    <property type="entry name" value="SNF2/RAD54 HELICASE FAMILY"/>
    <property type="match status" value="1"/>
</dbReference>
<dbReference type="OrthoDB" id="9760715at2"/>
<feature type="domain" description="Helicase C-terminal" evidence="3">
    <location>
        <begin position="798"/>
        <end position="955"/>
    </location>
</feature>